<dbReference type="Pfam" id="PF21350">
    <property type="entry name" value="Cas6_I-A"/>
    <property type="match status" value="1"/>
</dbReference>
<evidence type="ECO:0000256" key="3">
    <source>
        <dbReference type="ARBA" id="ARBA00023118"/>
    </source>
</evidence>
<dbReference type="Proteomes" id="UP000604066">
    <property type="component" value="Unassembled WGS sequence"/>
</dbReference>
<evidence type="ECO:0000313" key="7">
    <source>
        <dbReference type="Proteomes" id="UP000604066"/>
    </source>
</evidence>
<reference evidence="6 7" key="1">
    <citation type="submission" date="2020-07" db="EMBL/GenBank/DDBJ databases">
        <title>Genomic Encyclopedia of Type Strains, Phase III (KMG-III): the genomes of soil and plant-associated and newly described type strains.</title>
        <authorList>
            <person name="Whitman W."/>
        </authorList>
    </citation>
    <scope>NUCLEOTIDE SEQUENCE [LARGE SCALE GENOMIC DNA]</scope>
    <source>
        <strain evidence="6 7">DSM 11255</strain>
    </source>
</reference>
<name>A0ABX2R6X6_9THEO</name>
<dbReference type="Gene3D" id="3.30.70.1900">
    <property type="match status" value="1"/>
</dbReference>
<proteinExistence type="inferred from homology"/>
<protein>
    <recommendedName>
        <fullName evidence="4">CRISPR-associated endoribonuclease</fullName>
    </recommendedName>
</protein>
<dbReference type="InterPro" id="IPR010156">
    <property type="entry name" value="CRISPR-assoc_prot_Cas6"/>
</dbReference>
<dbReference type="EMBL" id="JACCBS010000001">
    <property type="protein sequence ID" value="NYE56709.1"/>
    <property type="molecule type" value="Genomic_DNA"/>
</dbReference>
<evidence type="ECO:0000313" key="6">
    <source>
        <dbReference type="EMBL" id="NYE56709.1"/>
    </source>
</evidence>
<dbReference type="GO" id="GO:0016787">
    <property type="term" value="F:hydrolase activity"/>
    <property type="evidence" value="ECO:0007669"/>
    <property type="project" value="UniProtKB-KW"/>
</dbReference>
<dbReference type="InterPro" id="IPR049435">
    <property type="entry name" value="Cas_Cas6_C"/>
</dbReference>
<dbReference type="InterPro" id="IPR045747">
    <property type="entry name" value="CRISPR-assoc_prot_Cas6_N_sf"/>
</dbReference>
<dbReference type="PANTHER" id="PTHR36984">
    <property type="entry name" value="CRISPR-ASSOCIATED ENDORIBONUCLEASE CAS6 1"/>
    <property type="match status" value="1"/>
</dbReference>
<dbReference type="Gene3D" id="3.30.70.1890">
    <property type="match status" value="1"/>
</dbReference>
<dbReference type="PANTHER" id="PTHR36984:SF1">
    <property type="entry name" value="CRISPR-ASSOCIATED ENDORIBONUCLEASE CAS6 1"/>
    <property type="match status" value="1"/>
</dbReference>
<organism evidence="6 7">
    <name type="scientific">Carboxydothermus ferrireducens DSM 11255</name>
    <dbReference type="NCBI Taxonomy" id="1119529"/>
    <lineage>
        <taxon>Bacteria</taxon>
        <taxon>Bacillati</taxon>
        <taxon>Bacillota</taxon>
        <taxon>Clostridia</taxon>
        <taxon>Thermoanaerobacterales</taxon>
        <taxon>Thermoanaerobacteraceae</taxon>
        <taxon>Carboxydothermus</taxon>
    </lineage>
</organism>
<accession>A0ABX2R6X6</accession>
<evidence type="ECO:0000256" key="1">
    <source>
        <dbReference type="ARBA" id="ARBA00005937"/>
    </source>
</evidence>
<dbReference type="RefSeq" id="WP_028052911.1">
    <property type="nucleotide sequence ID" value="NZ_ATYG01000045.1"/>
</dbReference>
<keyword evidence="2" id="KW-0694">RNA-binding</keyword>
<evidence type="ECO:0000259" key="5">
    <source>
        <dbReference type="Pfam" id="PF01881"/>
    </source>
</evidence>
<evidence type="ECO:0000256" key="2">
    <source>
        <dbReference type="ARBA" id="ARBA00022884"/>
    </source>
</evidence>
<comment type="function">
    <text evidence="4">CRISPR (clustered regularly interspaced short palindromic repeat), is an adaptive immune system that provides protection against mobile genetic elements (viruses, transposable elements and conjugative plasmids). CRISPR clusters contain sequences complementary to antecedent mobile elements and target invading nucleic acids. CRISPR clusters are transcribed and processed into CRISPR RNA (crRNA).</text>
</comment>
<dbReference type="PIRSF" id="PIRSF005054">
    <property type="entry name" value="PF1131"/>
    <property type="match status" value="1"/>
</dbReference>
<sequence length="266" mass="30589">MQIGDKKSLKITGTAKKEQNILLDEINYSLTKFIYETLASNSPEFSRELHEVGFKKGKKSFKGVCFSRPYFSDFTLKENGIISVGKFVTIEVRSLVEGFLDNFILGLYKSGKIKIGEAEFSFEEVKILPEPRFKTEEMFYLDTPLVLSVKDHSTGKAKYLRYLDDREKFKEALKRNLKEKYSAFYGNEIDLTDFDFSFDESYMATAAKHSKLITYCDQRIYGELAPFTIKAPIEVMEMIYYSGIGEKNMMGFGFISKKLKIKGGRV</sequence>
<comment type="caution">
    <text evidence="6">The sequence shown here is derived from an EMBL/GenBank/DDBJ whole genome shotgun (WGS) entry which is preliminary data.</text>
</comment>
<dbReference type="CDD" id="cd21140">
    <property type="entry name" value="Cas6_I-like"/>
    <property type="match status" value="1"/>
</dbReference>
<dbReference type="Pfam" id="PF01881">
    <property type="entry name" value="Cas_Cas6_C"/>
    <property type="match status" value="1"/>
</dbReference>
<keyword evidence="7" id="KW-1185">Reference proteome</keyword>
<keyword evidence="3" id="KW-0051">Antiviral defense</keyword>
<evidence type="ECO:0000256" key="4">
    <source>
        <dbReference type="PIRNR" id="PIRNR005054"/>
    </source>
</evidence>
<gene>
    <name evidence="6" type="ORF">HDG70_000415</name>
</gene>
<keyword evidence="6" id="KW-0378">Hydrolase</keyword>
<dbReference type="NCBIfam" id="TIGR01877">
    <property type="entry name" value="cas_cas6"/>
    <property type="match status" value="1"/>
</dbReference>
<feature type="domain" description="CRISPR associated protein Cas6 C-terminal" evidence="5">
    <location>
        <begin position="129"/>
        <end position="255"/>
    </location>
</feature>
<comment type="similarity">
    <text evidence="1 4">Belongs to the CRISPR-associated protein Cas6/Cse3/CasE family.</text>
</comment>